<dbReference type="AlphaFoldDB" id="A0A0E3SFV6"/>
<keyword evidence="3" id="KW-1185">Reference proteome</keyword>
<dbReference type="KEGG" id="mhor:MSHOH_2679"/>
<dbReference type="RefSeq" id="WP_048140622.1">
    <property type="nucleotide sequence ID" value="NZ_BBCW01000037.1"/>
</dbReference>
<evidence type="ECO:0008006" key="4">
    <source>
        <dbReference type="Google" id="ProtNLM"/>
    </source>
</evidence>
<dbReference type="HOGENOM" id="CLU_170076_2_1_2"/>
<dbReference type="PATRIC" id="fig|1434110.4.peg.3457"/>
<evidence type="ECO:0000313" key="3">
    <source>
        <dbReference type="Proteomes" id="UP000033101"/>
    </source>
</evidence>
<dbReference type="Proteomes" id="UP000033101">
    <property type="component" value="Chromosome"/>
</dbReference>
<dbReference type="EMBL" id="CP009516">
    <property type="protein sequence ID" value="AKB79162.1"/>
    <property type="molecule type" value="Genomic_DNA"/>
</dbReference>
<dbReference type="STRING" id="1434110.MSHOH_2679"/>
<gene>
    <name evidence="2" type="ORF">MSHOH_2679</name>
</gene>
<evidence type="ECO:0000256" key="1">
    <source>
        <dbReference type="ARBA" id="ARBA00007073"/>
    </source>
</evidence>
<dbReference type="Pfam" id="PF09341">
    <property type="entry name" value="Pcc1"/>
    <property type="match status" value="1"/>
</dbReference>
<dbReference type="InterPro" id="IPR015419">
    <property type="entry name" value="CTAG/Pcc1"/>
</dbReference>
<comment type="similarity">
    <text evidence="1">Belongs to the CTAG/PCC1 family.</text>
</comment>
<evidence type="ECO:0000313" key="2">
    <source>
        <dbReference type="EMBL" id="AKB79162.1"/>
    </source>
</evidence>
<protein>
    <recommendedName>
        <fullName evidence="4">KEOPS complex Pcc1-like subunit</fullName>
    </recommendedName>
</protein>
<reference evidence="2 3" key="1">
    <citation type="submission" date="2014-07" db="EMBL/GenBank/DDBJ databases">
        <title>Methanogenic archaea and the global carbon cycle.</title>
        <authorList>
            <person name="Henriksen J.R."/>
            <person name="Luke J."/>
            <person name="Reinhart S."/>
            <person name="Benedict M.N."/>
            <person name="Youngblut N.D."/>
            <person name="Metcalf M.E."/>
            <person name="Whitaker R.J."/>
            <person name="Metcalf W.W."/>
        </authorList>
    </citation>
    <scope>NUCLEOTIDE SEQUENCE [LARGE SCALE GENOMIC DNA]</scope>
    <source>
        <strain evidence="2 3">HB-1</strain>
    </source>
</reference>
<organism evidence="2 3">
    <name type="scientific">Methanosarcina horonobensis HB-1 = JCM 15518</name>
    <dbReference type="NCBI Taxonomy" id="1434110"/>
    <lineage>
        <taxon>Archaea</taxon>
        <taxon>Methanobacteriati</taxon>
        <taxon>Methanobacteriota</taxon>
        <taxon>Stenosarchaea group</taxon>
        <taxon>Methanomicrobia</taxon>
        <taxon>Methanosarcinales</taxon>
        <taxon>Methanosarcinaceae</taxon>
        <taxon>Methanosarcina</taxon>
    </lineage>
</organism>
<proteinExistence type="inferred from homology"/>
<dbReference type="GeneID" id="24831983"/>
<dbReference type="Gene3D" id="3.30.310.50">
    <property type="entry name" value="Alpha-D-phosphohexomutase, C-terminal domain"/>
    <property type="match status" value="1"/>
</dbReference>
<sequence length="90" mass="10041">MKLSAEFTFETETAEKIYQAVLPELNDNFSERSRIGLSLEGTNCLILTVKAEDTVSLRSALNTWFRLIQIAQEILEVTSETLSTGTPTSK</sequence>
<name>A0A0E3SFV6_9EURY</name>
<dbReference type="OrthoDB" id="8982at2157"/>
<dbReference type="NCBIfam" id="NF011470">
    <property type="entry name" value="PRK14887.1"/>
    <property type="match status" value="1"/>
</dbReference>
<accession>A0A0E3SFV6</accession>